<protein>
    <submittedName>
        <fullName evidence="2">8084_t:CDS:1</fullName>
    </submittedName>
</protein>
<dbReference type="AlphaFoldDB" id="A0A9N9CP45"/>
<proteinExistence type="predicted"/>
<organism evidence="2 3">
    <name type="scientific">Acaulospora morrowiae</name>
    <dbReference type="NCBI Taxonomy" id="94023"/>
    <lineage>
        <taxon>Eukaryota</taxon>
        <taxon>Fungi</taxon>
        <taxon>Fungi incertae sedis</taxon>
        <taxon>Mucoromycota</taxon>
        <taxon>Glomeromycotina</taxon>
        <taxon>Glomeromycetes</taxon>
        <taxon>Diversisporales</taxon>
        <taxon>Acaulosporaceae</taxon>
        <taxon>Acaulospora</taxon>
    </lineage>
</organism>
<gene>
    <name evidence="2" type="ORF">AMORRO_LOCUS8211</name>
</gene>
<accession>A0A9N9CP45</accession>
<keyword evidence="3" id="KW-1185">Reference proteome</keyword>
<evidence type="ECO:0000313" key="3">
    <source>
        <dbReference type="Proteomes" id="UP000789342"/>
    </source>
</evidence>
<evidence type="ECO:0000256" key="1">
    <source>
        <dbReference type="SAM" id="SignalP"/>
    </source>
</evidence>
<feature type="signal peptide" evidence="1">
    <location>
        <begin position="1"/>
        <end position="26"/>
    </location>
</feature>
<feature type="non-terminal residue" evidence="2">
    <location>
        <position position="168"/>
    </location>
</feature>
<dbReference type="Proteomes" id="UP000789342">
    <property type="component" value="Unassembled WGS sequence"/>
</dbReference>
<evidence type="ECO:0000313" key="2">
    <source>
        <dbReference type="EMBL" id="CAG8610790.1"/>
    </source>
</evidence>
<sequence>MTKNFLFFLLWVGISFVIFSPSGVTSIAKNKKHEKKCVNDKIGVITDVAGISNWTCAAYPNGTTFWNTTYVESFMINDRNNFQFDGNCIIGRHYFTEFPINGGFAVYQSLVPGDDSILYERPLVRYNSPDGPENLQWILIEGRQPVGKGAFSDITYALRLKTKGGNPP</sequence>
<dbReference type="EMBL" id="CAJVPV010006814">
    <property type="protein sequence ID" value="CAG8610790.1"/>
    <property type="molecule type" value="Genomic_DNA"/>
</dbReference>
<comment type="caution">
    <text evidence="2">The sequence shown here is derived from an EMBL/GenBank/DDBJ whole genome shotgun (WGS) entry which is preliminary data.</text>
</comment>
<name>A0A9N9CP45_9GLOM</name>
<feature type="chain" id="PRO_5040457994" evidence="1">
    <location>
        <begin position="27"/>
        <end position="168"/>
    </location>
</feature>
<reference evidence="2" key="1">
    <citation type="submission" date="2021-06" db="EMBL/GenBank/DDBJ databases">
        <authorList>
            <person name="Kallberg Y."/>
            <person name="Tangrot J."/>
            <person name="Rosling A."/>
        </authorList>
    </citation>
    <scope>NUCLEOTIDE SEQUENCE</scope>
    <source>
        <strain evidence="2">CL551</strain>
    </source>
</reference>
<dbReference type="OrthoDB" id="1859733at2759"/>
<keyword evidence="1" id="KW-0732">Signal</keyword>